<feature type="domain" description="Glycosyltransferase family 28 N-terminal" evidence="1">
    <location>
        <begin position="12"/>
        <end position="106"/>
    </location>
</feature>
<dbReference type="EMBL" id="JBHSPH010000002">
    <property type="protein sequence ID" value="MFC5862378.1"/>
    <property type="molecule type" value="Genomic_DNA"/>
</dbReference>
<dbReference type="PANTHER" id="PTHR48050">
    <property type="entry name" value="STEROL 3-BETA-GLUCOSYLTRANSFERASE"/>
    <property type="match status" value="1"/>
</dbReference>
<dbReference type="InterPro" id="IPR004276">
    <property type="entry name" value="GlycoTrans_28_N"/>
</dbReference>
<dbReference type="Gene3D" id="3.40.50.2000">
    <property type="entry name" value="Glycogen Phosphorylase B"/>
    <property type="match status" value="2"/>
</dbReference>
<protein>
    <submittedName>
        <fullName evidence="2">Glycosyltransferase</fullName>
    </submittedName>
</protein>
<evidence type="ECO:0000313" key="3">
    <source>
        <dbReference type="Proteomes" id="UP001596091"/>
    </source>
</evidence>
<proteinExistence type="predicted"/>
<evidence type="ECO:0000313" key="2">
    <source>
        <dbReference type="EMBL" id="MFC5862378.1"/>
    </source>
</evidence>
<dbReference type="RefSeq" id="WP_263335536.1">
    <property type="nucleotide sequence ID" value="NZ_JAGSYH010000003.1"/>
</dbReference>
<dbReference type="Pfam" id="PF03033">
    <property type="entry name" value="Glyco_transf_28"/>
    <property type="match status" value="1"/>
</dbReference>
<dbReference type="CDD" id="cd03784">
    <property type="entry name" value="GT1_Gtf-like"/>
    <property type="match status" value="1"/>
</dbReference>
<name>A0ABW1EHB1_9BACT</name>
<evidence type="ECO:0000259" key="1">
    <source>
        <dbReference type="Pfam" id="PF03033"/>
    </source>
</evidence>
<dbReference type="PANTHER" id="PTHR48050:SF13">
    <property type="entry name" value="STEROL 3-BETA-GLUCOSYLTRANSFERASE UGT80A2"/>
    <property type="match status" value="1"/>
</dbReference>
<organism evidence="2 3">
    <name type="scientific">Acidicapsa dinghuensis</name>
    <dbReference type="NCBI Taxonomy" id="2218256"/>
    <lineage>
        <taxon>Bacteria</taxon>
        <taxon>Pseudomonadati</taxon>
        <taxon>Acidobacteriota</taxon>
        <taxon>Terriglobia</taxon>
        <taxon>Terriglobales</taxon>
        <taxon>Acidobacteriaceae</taxon>
        <taxon>Acidicapsa</taxon>
    </lineage>
</organism>
<dbReference type="Proteomes" id="UP001596091">
    <property type="component" value="Unassembled WGS sequence"/>
</dbReference>
<accession>A0ABW1EHB1</accession>
<dbReference type="SUPFAM" id="SSF53756">
    <property type="entry name" value="UDP-Glycosyltransferase/glycogen phosphorylase"/>
    <property type="match status" value="1"/>
</dbReference>
<dbReference type="InterPro" id="IPR002213">
    <property type="entry name" value="UDP_glucos_trans"/>
</dbReference>
<sequence>MAHFGVLSYKGAGHLNPLIALSRQLMVRGHGVTFFLNAEMENYIDARGLGFVPIGASNSDHVKHEKPSGGIAVLRYRMRRTISEMEMFLYETPSALQRVKVDALIIDELALAGPTVAQIVNLPYFILSTSVPHNFGWSAPRHMMPSRSLLDRIQCALLEVSVLDMRGPVLHSLDRFRYKAGLGSIREIRNTFSELAHITQLPRCMDFSRSHLPANFCYAGPFIDESARPAISFPWERLDGRPLVYASMGTTRRCEATVFHRIAEACEGLDIQLVISLGGRRDPGIFQTLPGDPLVVSEAPQLDLLKKAAAVITHAGPNTVFETLMYGKPMVAIPTAFDQPAIAARLAWRKATIVLPPGKLSAKRLHTALRKILEDPSYRKVAEEIQAELHSHRGLERAAERIETAFKQYTESRALSNIHSAEPRVEKE</sequence>
<reference evidence="3" key="1">
    <citation type="journal article" date="2019" name="Int. J. Syst. Evol. Microbiol.">
        <title>The Global Catalogue of Microorganisms (GCM) 10K type strain sequencing project: providing services to taxonomists for standard genome sequencing and annotation.</title>
        <authorList>
            <consortium name="The Broad Institute Genomics Platform"/>
            <consortium name="The Broad Institute Genome Sequencing Center for Infectious Disease"/>
            <person name="Wu L."/>
            <person name="Ma J."/>
        </authorList>
    </citation>
    <scope>NUCLEOTIDE SEQUENCE [LARGE SCALE GENOMIC DNA]</scope>
    <source>
        <strain evidence="3">JCM 4087</strain>
    </source>
</reference>
<comment type="caution">
    <text evidence="2">The sequence shown here is derived from an EMBL/GenBank/DDBJ whole genome shotgun (WGS) entry which is preliminary data.</text>
</comment>
<dbReference type="InterPro" id="IPR050426">
    <property type="entry name" value="Glycosyltransferase_28"/>
</dbReference>
<gene>
    <name evidence="2" type="ORF">ACFPT7_08770</name>
</gene>
<keyword evidence="3" id="KW-1185">Reference proteome</keyword>
<dbReference type="Pfam" id="PF00201">
    <property type="entry name" value="UDPGT"/>
    <property type="match status" value="1"/>
</dbReference>